<feature type="transmembrane region" description="Helical" evidence="7">
    <location>
        <begin position="56"/>
        <end position="81"/>
    </location>
</feature>
<comment type="subcellular location">
    <subcellularLocation>
        <location evidence="1">Cell membrane</location>
        <topology evidence="1">Multi-pass membrane protein</topology>
    </subcellularLocation>
</comment>
<comment type="caution">
    <text evidence="8">The sequence shown here is derived from an EMBL/GenBank/DDBJ whole genome shotgun (WGS) entry which is preliminary data.</text>
</comment>
<dbReference type="PANTHER" id="PTHR33452:SF4">
    <property type="entry name" value="BLL4328 PROTEIN"/>
    <property type="match status" value="1"/>
</dbReference>
<reference evidence="8 9" key="1">
    <citation type="submission" date="2021-05" db="EMBL/GenBank/DDBJ databases">
        <title>The draft genome of Geobacter chapellei DSM 13688.</title>
        <authorList>
            <person name="Xu Z."/>
            <person name="Masuda Y."/>
            <person name="Itoh H."/>
            <person name="Senoo K."/>
        </authorList>
    </citation>
    <scope>NUCLEOTIDE SEQUENCE [LARGE SCALE GENOMIC DNA]</scope>
    <source>
        <strain evidence="8 9">DSM 13688</strain>
    </source>
</reference>
<feature type="transmembrane region" description="Helical" evidence="7">
    <location>
        <begin position="102"/>
        <end position="122"/>
    </location>
</feature>
<evidence type="ECO:0000256" key="2">
    <source>
        <dbReference type="ARBA" id="ARBA00006679"/>
    </source>
</evidence>
<organism evidence="8 9">
    <name type="scientific">Pelotalea chapellei</name>
    <dbReference type="NCBI Taxonomy" id="44671"/>
    <lineage>
        <taxon>Bacteria</taxon>
        <taxon>Pseudomonadati</taxon>
        <taxon>Thermodesulfobacteriota</taxon>
        <taxon>Desulfuromonadia</taxon>
        <taxon>Geobacterales</taxon>
        <taxon>Geobacteraceae</taxon>
        <taxon>Pelotalea</taxon>
    </lineage>
</organism>
<evidence type="ECO:0000256" key="1">
    <source>
        <dbReference type="ARBA" id="ARBA00004651"/>
    </source>
</evidence>
<dbReference type="InterPro" id="IPR032808">
    <property type="entry name" value="DoxX"/>
</dbReference>
<dbReference type="RefSeq" id="WP_214298762.1">
    <property type="nucleotide sequence ID" value="NZ_JAHDYS010000008.1"/>
</dbReference>
<keyword evidence="3" id="KW-1003">Cell membrane</keyword>
<dbReference type="Pfam" id="PF07681">
    <property type="entry name" value="DoxX"/>
    <property type="match status" value="1"/>
</dbReference>
<gene>
    <name evidence="8" type="ORF">KJB30_10270</name>
</gene>
<evidence type="ECO:0000256" key="7">
    <source>
        <dbReference type="SAM" id="Phobius"/>
    </source>
</evidence>
<accession>A0ABS5U943</accession>
<proteinExistence type="inferred from homology"/>
<evidence type="ECO:0000313" key="8">
    <source>
        <dbReference type="EMBL" id="MBT1072170.1"/>
    </source>
</evidence>
<keyword evidence="5 7" id="KW-1133">Transmembrane helix</keyword>
<dbReference type="Proteomes" id="UP000784128">
    <property type="component" value="Unassembled WGS sequence"/>
</dbReference>
<evidence type="ECO:0000256" key="5">
    <source>
        <dbReference type="ARBA" id="ARBA00022989"/>
    </source>
</evidence>
<evidence type="ECO:0000256" key="6">
    <source>
        <dbReference type="ARBA" id="ARBA00023136"/>
    </source>
</evidence>
<protein>
    <submittedName>
        <fullName evidence="8">DoxX family protein</fullName>
    </submittedName>
</protein>
<sequence>MKSFMSNYNSQCYALLRIVAGFLFLWHGAQKLFDFPSGMPPGVPAFITYVAGPIELLGGILVMIGLLTPWAAFLSSGLMAFAYWMGHGTKALLPLQNQGELAVLYCFVFLFIAAHGSGIWSVDSVINGNHRKNA</sequence>
<evidence type="ECO:0000256" key="3">
    <source>
        <dbReference type="ARBA" id="ARBA00022475"/>
    </source>
</evidence>
<keyword evidence="9" id="KW-1185">Reference proteome</keyword>
<keyword evidence="4 7" id="KW-0812">Transmembrane</keyword>
<dbReference type="EMBL" id="JAHDYS010000008">
    <property type="protein sequence ID" value="MBT1072170.1"/>
    <property type="molecule type" value="Genomic_DNA"/>
</dbReference>
<feature type="transmembrane region" description="Helical" evidence="7">
    <location>
        <begin position="12"/>
        <end position="29"/>
    </location>
</feature>
<evidence type="ECO:0000256" key="4">
    <source>
        <dbReference type="ARBA" id="ARBA00022692"/>
    </source>
</evidence>
<keyword evidence="6 7" id="KW-0472">Membrane</keyword>
<dbReference type="InterPro" id="IPR051907">
    <property type="entry name" value="DoxX-like_oxidoreductase"/>
</dbReference>
<dbReference type="PANTHER" id="PTHR33452">
    <property type="entry name" value="OXIDOREDUCTASE CATD-RELATED"/>
    <property type="match status" value="1"/>
</dbReference>
<evidence type="ECO:0000313" key="9">
    <source>
        <dbReference type="Proteomes" id="UP000784128"/>
    </source>
</evidence>
<name>A0ABS5U943_9BACT</name>
<comment type="similarity">
    <text evidence="2">Belongs to the DoxX family.</text>
</comment>